<dbReference type="RefSeq" id="WP_317845211.1">
    <property type="nucleotide sequence ID" value="NZ_CP126170.1"/>
</dbReference>
<evidence type="ECO:0000313" key="1">
    <source>
        <dbReference type="EMBL" id="WOS42743.1"/>
    </source>
</evidence>
<accession>A0ABZ0JSD6</accession>
<dbReference type="Proteomes" id="UP001302020">
    <property type="component" value="Chromosome"/>
</dbReference>
<name>A0ABZ0JSD6_9XANT</name>
<protein>
    <submittedName>
        <fullName evidence="1">Uncharacterized protein</fullName>
    </submittedName>
</protein>
<evidence type="ECO:0000313" key="2">
    <source>
        <dbReference type="Proteomes" id="UP001302020"/>
    </source>
</evidence>
<keyword evidence="2" id="KW-1185">Reference proteome</keyword>
<organism evidence="1 2">
    <name type="scientific">Xanthomonas rydalmerensis</name>
    <dbReference type="NCBI Taxonomy" id="3046274"/>
    <lineage>
        <taxon>Bacteria</taxon>
        <taxon>Pseudomonadati</taxon>
        <taxon>Pseudomonadota</taxon>
        <taxon>Gammaproteobacteria</taxon>
        <taxon>Lysobacterales</taxon>
        <taxon>Lysobacteraceae</taxon>
        <taxon>Xanthomonas</taxon>
    </lineage>
</organism>
<proteinExistence type="predicted"/>
<gene>
    <name evidence="1" type="ORF">QN243_10025</name>
</gene>
<dbReference type="EMBL" id="CP126172">
    <property type="protein sequence ID" value="WOS42743.1"/>
    <property type="molecule type" value="Genomic_DNA"/>
</dbReference>
<reference evidence="1 2" key="1">
    <citation type="submission" date="2023-05" db="EMBL/GenBank/DDBJ databases">
        <title>Xanthomonas rydalmerenesis sp. nov., a novel Xanthomonas species isolated from Fragaria x ananassa.</title>
        <authorList>
            <person name="McKnight D.J.E."/>
            <person name="Wong-Bajracharya J."/>
            <person name="Okoh E.B."/>
            <person name="Snijders F."/>
            <person name="Lidbetter F."/>
            <person name="Webster J."/>
            <person name="Djordjevic S.P."/>
            <person name="Bogema D.R."/>
            <person name="Chapman T.A."/>
        </authorList>
    </citation>
    <scope>NUCLEOTIDE SEQUENCE [LARGE SCALE GENOMIC DNA]</scope>
    <source>
        <strain evidence="1 2">DAR34883</strain>
    </source>
</reference>
<sequence>MQWINERSDDSSEGEDLRFKTRRDFLRSLAQADRETLDAIDVLAATLTTDDETPTIDMLVALAAPSARPAFDTNMVVTMACAVALAHCPDLTTWQTVRSIANHSWEIEHWLHEAMAAQTARDVNAKERYVALLTQLFQALESGACKSASTRRNESREGARAHWEHAEYKLDEIWWGLRGADFMNFEEEVRVLGLLAELAPAEFQALIARSRDPFLVDAALLGAGVGALSPRFAQWETCVEAAPPAFVPDGRWTSSVLLPLLLMHGQRQLVAASSQFPRFDANVSEVPALTAQVVELAEAVVDVIARRTDALAALARWSTWLMRQVLVSKDDEFEDIRAPGFVNKTLLGAIGRAMQGKEAISRAPDDAAPWEAWCYRCVQSCFAQDRQAPVPDVEAFASQWRLSPEDWHERKGRQLLAMAELHIMRADVPSLSSRLLAVPFAARDTFAEDWRALWDEAFYLREVVEFGSAAAESRAGSDKSDASRLLLLLASMALACLDQVADRLGASSDPMVDGTERLHGALSAAVMDLLHIDDTIYREQWLVLLQHVALRRAYWDGRYGPKSGLALFSETSSPAIPDYLVRLQANPGDLVAFLYSCERNDLNLAALREDLRSAGIDLGAHVATLKRLNGLRDRAYPMNPAAIRALAPLMDGNEALL</sequence>